<sequence>MEIKVNIPQNDYVQPTEVREEVVQAICNAFLSKSCWSTFHPFSGSNNGSRPATRRISLSNPRFSGHANDKDLVRIHGCEMKAAFNALIKAGYHIYKVYDYGSWMGYACDKKPFREGTSEVFTFNDFID</sequence>
<dbReference type="EMBL" id="BK015415">
    <property type="protein sequence ID" value="DAE05724.1"/>
    <property type="molecule type" value="Genomic_DNA"/>
</dbReference>
<name>A0A8S5PHR1_9CAUD</name>
<accession>A0A8S5PHR1</accession>
<reference evidence="1" key="1">
    <citation type="journal article" date="2021" name="Proc. Natl. Acad. Sci. U.S.A.">
        <title>A Catalog of Tens of Thousands of Viruses from Human Metagenomes Reveals Hidden Associations with Chronic Diseases.</title>
        <authorList>
            <person name="Tisza M.J."/>
            <person name="Buck C.B."/>
        </authorList>
    </citation>
    <scope>NUCLEOTIDE SEQUENCE</scope>
    <source>
        <strain evidence="1">CtM5A27</strain>
    </source>
</reference>
<organism evidence="1">
    <name type="scientific">Siphoviridae sp. ctM5A27</name>
    <dbReference type="NCBI Taxonomy" id="2825459"/>
    <lineage>
        <taxon>Viruses</taxon>
        <taxon>Duplodnaviria</taxon>
        <taxon>Heunggongvirae</taxon>
        <taxon>Uroviricota</taxon>
        <taxon>Caudoviricetes</taxon>
    </lineage>
</organism>
<proteinExistence type="predicted"/>
<protein>
    <submittedName>
        <fullName evidence="1">Uncharacterized protein</fullName>
    </submittedName>
</protein>
<evidence type="ECO:0000313" key="1">
    <source>
        <dbReference type="EMBL" id="DAE05724.1"/>
    </source>
</evidence>